<dbReference type="GO" id="GO:0045842">
    <property type="term" value="P:positive regulation of mitotic metaphase/anaphase transition"/>
    <property type="evidence" value="ECO:0007669"/>
    <property type="project" value="TreeGrafter"/>
</dbReference>
<dbReference type="Pfam" id="PF13181">
    <property type="entry name" value="TPR_8"/>
    <property type="match status" value="1"/>
</dbReference>
<dbReference type="AlphaFoldDB" id="A0A1B6KTC7"/>
<keyword evidence="1 2" id="KW-0802">TPR repeat</keyword>
<reference evidence="3" key="1">
    <citation type="submission" date="2015-11" db="EMBL/GenBank/DDBJ databases">
        <title>De novo transcriptome assembly of four potential Pierce s Disease insect vectors from Arizona vineyards.</title>
        <authorList>
            <person name="Tassone E.E."/>
        </authorList>
    </citation>
    <scope>NUCLEOTIDE SEQUENCE</scope>
</reference>
<protein>
    <recommendedName>
        <fullName evidence="4">Anaphase-promoting complex subunit 7</fullName>
    </recommendedName>
</protein>
<dbReference type="GO" id="GO:0051301">
    <property type="term" value="P:cell division"/>
    <property type="evidence" value="ECO:0007669"/>
    <property type="project" value="TreeGrafter"/>
</dbReference>
<dbReference type="SUPFAM" id="SSF48452">
    <property type="entry name" value="TPR-like"/>
    <property type="match status" value="1"/>
</dbReference>
<sequence length="562" mass="63417">MASTPYDQIKLLYDNELYSNVVSLASLVLTVSDHGSDILTVTSKFQTYVCYGDSLLNLGRYSQAVSVYKQALQYKKSMLKSKNVAKPNETVVKDLMPDTDIKYQIHRCLMKLHRNDEAMEVLQSIPGKQRTAKINFALARLLQHRGMERSAVSAYKEVLRECPLALEAVEGLLSLTVTGAEVNSLVIKANLANMDWVNNWIKAQAYLYNKDLTQAITVLKQLDERTPLRGNHSLLVALGEVYYYMGDNARACNTLLRAHNTNPTMERGMDVLAALLVSEHRLPELERILPTYDPNQEHSHEVYTAIGYLMHATSNPSRAAYLAHKACLMTPHNVEALVLKGRVLYDLKKYQDAVLHFREAQQAAQYRYEPYKGLVDCYVAQHRIREAVSFASNCCRQLNNAPRALTLYASVLMKDPVTVCKAKTLLEKALQQDDCHLPAVYLLVEILEQEDSLEAVVALLEKQVTINPTSKLHQMLGDIYARISDEQKAFENYHISLNLDANNRRSMEGMQRLHASPSLSSRNDGPYYHNNMSDVETAEVSFEANNDNIHDSDPEASSEISI</sequence>
<dbReference type="PROSITE" id="PS50005">
    <property type="entry name" value="TPR"/>
    <property type="match status" value="2"/>
</dbReference>
<dbReference type="SUPFAM" id="SSF81901">
    <property type="entry name" value="HCP-like"/>
    <property type="match status" value="1"/>
</dbReference>
<dbReference type="EMBL" id="GEBQ01025271">
    <property type="protein sequence ID" value="JAT14706.1"/>
    <property type="molecule type" value="Transcribed_RNA"/>
</dbReference>
<gene>
    <name evidence="3" type="ORF">g.33322</name>
</gene>
<dbReference type="Pfam" id="PF13432">
    <property type="entry name" value="TPR_16"/>
    <property type="match status" value="1"/>
</dbReference>
<dbReference type="PANTHER" id="PTHR12558:SF36">
    <property type="entry name" value="ANAPHASE-PROMOTING COMPLEX SUBUNIT 7"/>
    <property type="match status" value="1"/>
</dbReference>
<evidence type="ECO:0000313" key="3">
    <source>
        <dbReference type="EMBL" id="JAT14706.1"/>
    </source>
</evidence>
<evidence type="ECO:0008006" key="4">
    <source>
        <dbReference type="Google" id="ProtNLM"/>
    </source>
</evidence>
<evidence type="ECO:0000256" key="1">
    <source>
        <dbReference type="ARBA" id="ARBA00022803"/>
    </source>
</evidence>
<dbReference type="GO" id="GO:0016567">
    <property type="term" value="P:protein ubiquitination"/>
    <property type="evidence" value="ECO:0007669"/>
    <property type="project" value="TreeGrafter"/>
</dbReference>
<name>A0A1B6KTC7_9HEMI</name>
<organism evidence="3">
    <name type="scientific">Graphocephala atropunctata</name>
    <dbReference type="NCBI Taxonomy" id="36148"/>
    <lineage>
        <taxon>Eukaryota</taxon>
        <taxon>Metazoa</taxon>
        <taxon>Ecdysozoa</taxon>
        <taxon>Arthropoda</taxon>
        <taxon>Hexapoda</taxon>
        <taxon>Insecta</taxon>
        <taxon>Pterygota</taxon>
        <taxon>Neoptera</taxon>
        <taxon>Paraneoptera</taxon>
        <taxon>Hemiptera</taxon>
        <taxon>Auchenorrhyncha</taxon>
        <taxon>Membracoidea</taxon>
        <taxon>Cicadellidae</taxon>
        <taxon>Cicadellinae</taxon>
        <taxon>Cicadellini</taxon>
        <taxon>Graphocephala</taxon>
    </lineage>
</organism>
<feature type="repeat" description="TPR" evidence="2">
    <location>
        <begin position="470"/>
        <end position="503"/>
    </location>
</feature>
<proteinExistence type="predicted"/>
<dbReference type="SMART" id="SM00028">
    <property type="entry name" value="TPR"/>
    <property type="match status" value="5"/>
</dbReference>
<dbReference type="InterPro" id="IPR019734">
    <property type="entry name" value="TPR_rpt"/>
</dbReference>
<dbReference type="Gene3D" id="1.25.40.10">
    <property type="entry name" value="Tetratricopeptide repeat domain"/>
    <property type="match status" value="4"/>
</dbReference>
<dbReference type="InterPro" id="IPR011990">
    <property type="entry name" value="TPR-like_helical_dom_sf"/>
</dbReference>
<accession>A0A1B6KTC7</accession>
<feature type="repeat" description="TPR" evidence="2">
    <location>
        <begin position="45"/>
        <end position="78"/>
    </location>
</feature>
<dbReference type="PANTHER" id="PTHR12558">
    <property type="entry name" value="CELL DIVISION CYCLE 16,23,27"/>
    <property type="match status" value="1"/>
</dbReference>
<evidence type="ECO:0000256" key="2">
    <source>
        <dbReference type="PROSITE-ProRule" id="PRU00339"/>
    </source>
</evidence>
<dbReference type="GO" id="GO:0005680">
    <property type="term" value="C:anaphase-promoting complex"/>
    <property type="evidence" value="ECO:0007669"/>
    <property type="project" value="TreeGrafter"/>
</dbReference>